<dbReference type="SUPFAM" id="SSF56601">
    <property type="entry name" value="beta-lactamase/transpeptidase-like"/>
    <property type="match status" value="1"/>
</dbReference>
<evidence type="ECO:0000256" key="1">
    <source>
        <dbReference type="ARBA" id="ARBA00006096"/>
    </source>
</evidence>
<sequence length="403" mass="43367">MKKTVAVFACLLLGTPTFLSTAANALDPKGVASVFSKYIENKGLANPSVVVIDEQTGEIVFEKNPNSLRKPASLQKLFTGVAAVNHLQMDQTFTTSLWSGSDSKTVVIQGSRDPWASPYTSTAKKYGRTSLPRFEYYALKTLKELNEGDVKKATIYYSQLFAGDVATLKTLFRKNGVTAVMKPVSAQEAINRSSTLVIDSISPTLEEMLTFALVWSDNVLSERIARIASEAAGNGLTEAGVEATFNELLTSFDLDATQVVVKDASGLSRKNRVTAKQVGDLLIKIRDDEKYAPVVNGLPIGGISGTLQKRFVKTAPNAVGLVKAKTGTLNGTANLAGYVESGEHEYAFVIIADKLPRSYSAGERARAIVDRILGKIAAPFIALFNLDEVENDAEAELVSSDTP</sequence>
<name>A0A6J5YN41_9ZZZZ</name>
<evidence type="ECO:0000313" key="3">
    <source>
        <dbReference type="EMBL" id="CAB4329203.1"/>
    </source>
</evidence>
<dbReference type="InterPro" id="IPR000667">
    <property type="entry name" value="Peptidase_S13"/>
</dbReference>
<proteinExistence type="inferred from homology"/>
<accession>A0A6J5YN41</accession>
<dbReference type="PRINTS" id="PR00922">
    <property type="entry name" value="DADACBPTASE3"/>
</dbReference>
<dbReference type="InterPro" id="IPR012338">
    <property type="entry name" value="Beta-lactam/transpept-like"/>
</dbReference>
<protein>
    <submittedName>
        <fullName evidence="3">Unannotated protein</fullName>
    </submittedName>
</protein>
<reference evidence="3" key="1">
    <citation type="submission" date="2020-05" db="EMBL/GenBank/DDBJ databases">
        <authorList>
            <person name="Chiriac C."/>
            <person name="Salcher M."/>
            <person name="Ghai R."/>
            <person name="Kavagutti S V."/>
        </authorList>
    </citation>
    <scope>NUCLEOTIDE SEQUENCE</scope>
</reference>
<evidence type="ECO:0000256" key="2">
    <source>
        <dbReference type="ARBA" id="ARBA00022801"/>
    </source>
</evidence>
<comment type="similarity">
    <text evidence="1">Belongs to the peptidase S13 family.</text>
</comment>
<dbReference type="Pfam" id="PF02113">
    <property type="entry name" value="Peptidase_S13"/>
    <property type="match status" value="2"/>
</dbReference>
<dbReference type="GO" id="GO:0006508">
    <property type="term" value="P:proteolysis"/>
    <property type="evidence" value="ECO:0007669"/>
    <property type="project" value="InterPro"/>
</dbReference>
<gene>
    <name evidence="3" type="ORF">UFOPK3820_00005</name>
</gene>
<dbReference type="PANTHER" id="PTHR30023:SF0">
    <property type="entry name" value="PENICILLIN-SENSITIVE CARBOXYPEPTIDASE A"/>
    <property type="match status" value="1"/>
</dbReference>
<dbReference type="GO" id="GO:0004185">
    <property type="term" value="F:serine-type carboxypeptidase activity"/>
    <property type="evidence" value="ECO:0007669"/>
    <property type="project" value="InterPro"/>
</dbReference>
<organism evidence="3">
    <name type="scientific">freshwater metagenome</name>
    <dbReference type="NCBI Taxonomy" id="449393"/>
    <lineage>
        <taxon>unclassified sequences</taxon>
        <taxon>metagenomes</taxon>
        <taxon>ecological metagenomes</taxon>
    </lineage>
</organism>
<dbReference type="PANTHER" id="PTHR30023">
    <property type="entry name" value="D-ALANYL-D-ALANINE CARBOXYPEPTIDASE"/>
    <property type="match status" value="1"/>
</dbReference>
<dbReference type="EMBL" id="CAESAB010000001">
    <property type="protein sequence ID" value="CAB4329203.1"/>
    <property type="molecule type" value="Genomic_DNA"/>
</dbReference>
<keyword evidence="2" id="KW-0378">Hydrolase</keyword>
<dbReference type="AlphaFoldDB" id="A0A6J5YN41"/>
<dbReference type="Gene3D" id="3.40.710.10">
    <property type="entry name" value="DD-peptidase/beta-lactamase superfamily"/>
    <property type="match status" value="2"/>
</dbReference>
<dbReference type="GO" id="GO:0000270">
    <property type="term" value="P:peptidoglycan metabolic process"/>
    <property type="evidence" value="ECO:0007669"/>
    <property type="project" value="TreeGrafter"/>
</dbReference>